<dbReference type="AlphaFoldDB" id="A0A9W9CDE7"/>
<name>A0A9W9CDE7_9PLEO</name>
<reference evidence="1" key="1">
    <citation type="submission" date="2022-10" db="EMBL/GenBank/DDBJ databases">
        <title>Tapping the CABI collections for fungal endophytes: first genome assemblies for Collariella, Neodidymelliopsis, Ascochyta clinopodiicola, Didymella pomorum, Didymosphaeria variabile, Neocosmospora piperis and Neocucurbitaria cava.</title>
        <authorList>
            <person name="Hill R."/>
        </authorList>
    </citation>
    <scope>NUCLEOTIDE SEQUENCE</scope>
    <source>
        <strain evidence="1">IMI 356815</strain>
    </source>
</reference>
<organism evidence="1 2">
    <name type="scientific">Didymosphaeria variabile</name>
    <dbReference type="NCBI Taxonomy" id="1932322"/>
    <lineage>
        <taxon>Eukaryota</taxon>
        <taxon>Fungi</taxon>
        <taxon>Dikarya</taxon>
        <taxon>Ascomycota</taxon>
        <taxon>Pezizomycotina</taxon>
        <taxon>Dothideomycetes</taxon>
        <taxon>Pleosporomycetidae</taxon>
        <taxon>Pleosporales</taxon>
        <taxon>Massarineae</taxon>
        <taxon>Didymosphaeriaceae</taxon>
        <taxon>Didymosphaeria</taxon>
    </lineage>
</organism>
<dbReference type="EMBL" id="JAPEUX010000003">
    <property type="protein sequence ID" value="KAJ4356216.1"/>
    <property type="molecule type" value="Genomic_DNA"/>
</dbReference>
<keyword evidence="2" id="KW-1185">Reference proteome</keyword>
<evidence type="ECO:0000313" key="1">
    <source>
        <dbReference type="EMBL" id="KAJ4356216.1"/>
    </source>
</evidence>
<dbReference type="RefSeq" id="XP_056073342.1">
    <property type="nucleotide sequence ID" value="XM_056213034.1"/>
</dbReference>
<proteinExistence type="predicted"/>
<gene>
    <name evidence="1" type="ORF">N0V89_004246</name>
</gene>
<evidence type="ECO:0000313" key="2">
    <source>
        <dbReference type="Proteomes" id="UP001140513"/>
    </source>
</evidence>
<accession>A0A9W9CDE7</accession>
<comment type="caution">
    <text evidence="1">The sequence shown here is derived from an EMBL/GenBank/DDBJ whole genome shotgun (WGS) entry which is preliminary data.</text>
</comment>
<protein>
    <submittedName>
        <fullName evidence="1">Uncharacterized protein</fullName>
    </submittedName>
</protein>
<dbReference type="GeneID" id="80907776"/>
<dbReference type="Proteomes" id="UP001140513">
    <property type="component" value="Unassembled WGS sequence"/>
</dbReference>
<sequence>MRTWHGMMAPEQSSFYKKVKQTKRAEWLYSAMSTIHGKEVLQEFTYPQGYKQTVGVTISKPLESLHGAVLQFAKDKA</sequence>